<dbReference type="GO" id="GO:0016773">
    <property type="term" value="F:phosphotransferase activity, alcohol group as acceptor"/>
    <property type="evidence" value="ECO:0007669"/>
    <property type="project" value="UniProtKB-UniRule"/>
</dbReference>
<dbReference type="AlphaFoldDB" id="A0A0J8GSW4"/>
<protein>
    <recommendedName>
        <fullName evidence="1">Anhydro-N-acetylmuramic acid kinase</fullName>
        <ecNumber evidence="1">2.7.1.170</ecNumber>
    </recommendedName>
    <alternativeName>
        <fullName evidence="1">AnhMurNAc kinase</fullName>
    </alternativeName>
</protein>
<dbReference type="GO" id="GO:0097175">
    <property type="term" value="P:1,6-anhydro-N-acetyl-beta-muramic acid catabolic process"/>
    <property type="evidence" value="ECO:0007669"/>
    <property type="project" value="UniProtKB-UniRule"/>
</dbReference>
<keyword evidence="1" id="KW-0418">Kinase</keyword>
<feature type="binding site" evidence="1">
    <location>
        <begin position="9"/>
        <end position="16"/>
    </location>
    <ligand>
        <name>ATP</name>
        <dbReference type="ChEBI" id="CHEBI:30616"/>
    </ligand>
</feature>
<dbReference type="NCBIfam" id="NF007139">
    <property type="entry name" value="PRK09585.1-3"/>
    <property type="match status" value="1"/>
</dbReference>
<dbReference type="STRING" id="1513271.XM47_06710"/>
<dbReference type="EMBL" id="LAZL01000008">
    <property type="protein sequence ID" value="KMT65880.1"/>
    <property type="molecule type" value="Genomic_DNA"/>
</dbReference>
<dbReference type="InterPro" id="IPR005338">
    <property type="entry name" value="Anhydro_N_Ac-Mur_kinase"/>
</dbReference>
<comment type="catalytic activity">
    <reaction evidence="1">
        <text>1,6-anhydro-N-acetyl-beta-muramate + ATP + H2O = N-acetyl-D-muramate 6-phosphate + ADP + H(+)</text>
        <dbReference type="Rhea" id="RHEA:24952"/>
        <dbReference type="ChEBI" id="CHEBI:15377"/>
        <dbReference type="ChEBI" id="CHEBI:15378"/>
        <dbReference type="ChEBI" id="CHEBI:30616"/>
        <dbReference type="ChEBI" id="CHEBI:58690"/>
        <dbReference type="ChEBI" id="CHEBI:58722"/>
        <dbReference type="ChEBI" id="CHEBI:456216"/>
        <dbReference type="EC" id="2.7.1.170"/>
    </reaction>
</comment>
<sequence length="365" mass="39754">MYFIGLMSGTSADGVDASLLKFEHNEFSCVDNIGIDFSPELRNQILALYTSSNDEIEQLGSVASQLADVYAQACLALLTKAKLTPEQIQAIGCHGQTIRHRPDNELPFTIQIADYAKLAELTQIDVIGDFRTADIAAGGQGAPLVPAFHKSLFIDQTADLSVINIGGIANISFLPAQANRAILGFDTGPGNALMDAWISLKLGKNFDKNGQWAKQGQVIPQLLNQLLAHPYFSKAAPKSTGREIFNLDWLTPFLTNEMKAKDIQTSLAHLTCQTICQQVKKLQTSGRVLICGGGAFNLFLLELIQTELGQNFQVFSTEKLGIDPNWIESQCFAWLAYRFTQRLPGNLPSATGATKAKVLGCLYPA</sequence>
<comment type="caution">
    <text evidence="2">The sequence shown here is derived from an EMBL/GenBank/DDBJ whole genome shotgun (WGS) entry which is preliminary data.</text>
</comment>
<dbReference type="GO" id="GO:0016301">
    <property type="term" value="F:kinase activity"/>
    <property type="evidence" value="ECO:0007669"/>
    <property type="project" value="UniProtKB-KW"/>
</dbReference>
<dbReference type="RefSeq" id="WP_048691018.1">
    <property type="nucleotide sequence ID" value="NZ_KQ130486.1"/>
</dbReference>
<comment type="pathway">
    <text evidence="1">Amino-sugar metabolism; 1,6-anhydro-N-acetylmuramate degradation.</text>
</comment>
<dbReference type="PATRIC" id="fig|1513271.3.peg.1377"/>
<evidence type="ECO:0000313" key="2">
    <source>
        <dbReference type="EMBL" id="KMT65880.1"/>
    </source>
</evidence>
<dbReference type="Proteomes" id="UP000037600">
    <property type="component" value="Unassembled WGS sequence"/>
</dbReference>
<keyword evidence="1" id="KW-0119">Carbohydrate metabolism</keyword>
<reference evidence="2 3" key="1">
    <citation type="submission" date="2015-04" db="EMBL/GenBank/DDBJ databases">
        <title>Draft Genome Sequence of the Novel Agar-Digesting Marine Bacterium Q1.</title>
        <authorList>
            <person name="Li Y."/>
            <person name="Li D."/>
            <person name="Chen G."/>
            <person name="Du Z."/>
        </authorList>
    </citation>
    <scope>NUCLEOTIDE SEQUENCE [LARGE SCALE GENOMIC DNA]</scope>
    <source>
        <strain evidence="2 3">Q1</strain>
    </source>
</reference>
<keyword evidence="3" id="KW-1185">Reference proteome</keyword>
<accession>A0A0J8GSW4</accession>
<comment type="pathway">
    <text evidence="1">Cell wall biogenesis; peptidoglycan recycling.</text>
</comment>
<keyword evidence="1" id="KW-0808">Transferase</keyword>
<dbReference type="EC" id="2.7.1.170" evidence="1"/>
<dbReference type="PANTHER" id="PTHR30605:SF0">
    <property type="entry name" value="ANHYDRO-N-ACETYLMURAMIC ACID KINASE"/>
    <property type="match status" value="1"/>
</dbReference>
<name>A0A0J8GSW4_9ALTE</name>
<dbReference type="InterPro" id="IPR043129">
    <property type="entry name" value="ATPase_NBD"/>
</dbReference>
<dbReference type="PANTHER" id="PTHR30605">
    <property type="entry name" value="ANHYDRO-N-ACETYLMURAMIC ACID KINASE"/>
    <property type="match status" value="1"/>
</dbReference>
<dbReference type="GO" id="GO:0009254">
    <property type="term" value="P:peptidoglycan turnover"/>
    <property type="evidence" value="ECO:0007669"/>
    <property type="project" value="UniProtKB-UniRule"/>
</dbReference>
<gene>
    <name evidence="1" type="primary">anmK</name>
    <name evidence="2" type="ORF">XM47_06710</name>
</gene>
<evidence type="ECO:0000313" key="3">
    <source>
        <dbReference type="Proteomes" id="UP000037600"/>
    </source>
</evidence>
<dbReference type="Gene3D" id="3.30.420.40">
    <property type="match status" value="2"/>
</dbReference>
<dbReference type="HAMAP" id="MF_01270">
    <property type="entry name" value="AnhMurNAc_kinase"/>
    <property type="match status" value="1"/>
</dbReference>
<keyword evidence="1" id="KW-0067">ATP-binding</keyword>
<comment type="similarity">
    <text evidence="1">Belongs to the anhydro-N-acetylmuramic acid kinase family.</text>
</comment>
<keyword evidence="1" id="KW-0547">Nucleotide-binding</keyword>
<dbReference type="CDD" id="cd24050">
    <property type="entry name" value="ASKHA_NBD_ANMK"/>
    <property type="match status" value="1"/>
</dbReference>
<evidence type="ECO:0000256" key="1">
    <source>
        <dbReference type="HAMAP-Rule" id="MF_01270"/>
    </source>
</evidence>
<dbReference type="OrthoDB" id="9763949at2"/>
<organism evidence="2 3">
    <name type="scientific">Catenovulum maritimum</name>
    <dbReference type="NCBI Taxonomy" id="1513271"/>
    <lineage>
        <taxon>Bacteria</taxon>
        <taxon>Pseudomonadati</taxon>
        <taxon>Pseudomonadota</taxon>
        <taxon>Gammaproteobacteria</taxon>
        <taxon>Alteromonadales</taxon>
        <taxon>Alteromonadaceae</taxon>
        <taxon>Catenovulum</taxon>
    </lineage>
</organism>
<dbReference type="GO" id="GO:0006040">
    <property type="term" value="P:amino sugar metabolic process"/>
    <property type="evidence" value="ECO:0007669"/>
    <property type="project" value="InterPro"/>
</dbReference>
<dbReference type="SUPFAM" id="SSF53067">
    <property type="entry name" value="Actin-like ATPase domain"/>
    <property type="match status" value="1"/>
</dbReference>
<comment type="function">
    <text evidence="1">Catalyzes the specific phosphorylation of 1,6-anhydro-N-acetylmuramic acid (anhMurNAc) with the simultaneous cleavage of the 1,6-anhydro ring, generating MurNAc-6-P. Is required for the utilization of anhMurNAc either imported from the medium or derived from its own cell wall murein, and thus plays a role in cell wall recycling.</text>
</comment>
<dbReference type="GO" id="GO:0005524">
    <property type="term" value="F:ATP binding"/>
    <property type="evidence" value="ECO:0007669"/>
    <property type="project" value="UniProtKB-UniRule"/>
</dbReference>
<dbReference type="UniPathway" id="UPA00343"/>
<proteinExistence type="inferred from homology"/>
<dbReference type="UniPathway" id="UPA00544"/>
<dbReference type="Pfam" id="PF03702">
    <property type="entry name" value="AnmK"/>
    <property type="match status" value="1"/>
</dbReference>